<evidence type="ECO:0000313" key="4">
    <source>
        <dbReference type="EMBL" id="RCI05180.1"/>
    </source>
</evidence>
<comment type="similarity">
    <text evidence="1">Belongs to the RNase PH family.</text>
</comment>
<dbReference type="GO" id="GO:0003723">
    <property type="term" value="F:RNA binding"/>
    <property type="evidence" value="ECO:0007669"/>
    <property type="project" value="TreeGrafter"/>
</dbReference>
<feature type="domain" description="Exoribonuclease phosphorolytic" evidence="2">
    <location>
        <begin position="3"/>
        <end position="58"/>
    </location>
</feature>
<dbReference type="GO" id="GO:0071051">
    <property type="term" value="P:poly(A)-dependent snoRNA 3'-end processing"/>
    <property type="evidence" value="ECO:0007669"/>
    <property type="project" value="TreeGrafter"/>
</dbReference>
<evidence type="ECO:0000259" key="3">
    <source>
        <dbReference type="Pfam" id="PF03725"/>
    </source>
</evidence>
<feature type="domain" description="Exoribonuclease phosphorolytic" evidence="3">
    <location>
        <begin position="61"/>
        <end position="126"/>
    </location>
</feature>
<name>A0A367KSR6_RHIST</name>
<dbReference type="PANTHER" id="PTHR11953">
    <property type="entry name" value="EXOSOME COMPLEX COMPONENT"/>
    <property type="match status" value="1"/>
</dbReference>
<dbReference type="AlphaFoldDB" id="A0A367KSR6"/>
<dbReference type="GO" id="GO:0000177">
    <property type="term" value="C:cytoplasmic exosome (RNase complex)"/>
    <property type="evidence" value="ECO:0007669"/>
    <property type="project" value="TreeGrafter"/>
</dbReference>
<dbReference type="InterPro" id="IPR027408">
    <property type="entry name" value="PNPase/RNase_PH_dom_sf"/>
</dbReference>
<reference evidence="4 5" key="1">
    <citation type="journal article" date="2018" name="G3 (Bethesda)">
        <title>Phylogenetic and Phylogenomic Definition of Rhizopus Species.</title>
        <authorList>
            <person name="Gryganskyi A.P."/>
            <person name="Golan J."/>
            <person name="Dolatabadi S."/>
            <person name="Mondo S."/>
            <person name="Robb S."/>
            <person name="Idnurm A."/>
            <person name="Muszewska A."/>
            <person name="Steczkiewicz K."/>
            <person name="Masonjones S."/>
            <person name="Liao H.L."/>
            <person name="Gajdeczka M.T."/>
            <person name="Anike F."/>
            <person name="Vuek A."/>
            <person name="Anishchenko I.M."/>
            <person name="Voigt K."/>
            <person name="de Hoog G.S."/>
            <person name="Smith M.E."/>
            <person name="Heitman J."/>
            <person name="Vilgalys R."/>
            <person name="Stajich J.E."/>
        </authorList>
    </citation>
    <scope>NUCLEOTIDE SEQUENCE [LARGE SCALE GENOMIC DNA]</scope>
    <source>
        <strain evidence="4 5">LSU 92-RS-03</strain>
    </source>
</reference>
<dbReference type="GO" id="GO:0071028">
    <property type="term" value="P:nuclear mRNA surveillance"/>
    <property type="evidence" value="ECO:0007669"/>
    <property type="project" value="TreeGrafter"/>
</dbReference>
<dbReference type="Pfam" id="PF01138">
    <property type="entry name" value="RNase_PH"/>
    <property type="match status" value="1"/>
</dbReference>
<feature type="non-terminal residue" evidence="4">
    <location>
        <position position="1"/>
    </location>
</feature>
<dbReference type="GO" id="GO:0016075">
    <property type="term" value="P:rRNA catabolic process"/>
    <property type="evidence" value="ECO:0007669"/>
    <property type="project" value="TreeGrafter"/>
</dbReference>
<dbReference type="EMBL" id="PJQM01000460">
    <property type="protein sequence ID" value="RCI05180.1"/>
    <property type="molecule type" value="Genomic_DNA"/>
</dbReference>
<dbReference type="OrthoDB" id="437922at2759"/>
<comment type="caution">
    <text evidence="4">The sequence shown here is derived from an EMBL/GenBank/DDBJ whole genome shotgun (WGS) entry which is preliminary data.</text>
</comment>
<dbReference type="STRING" id="4846.A0A367KSR6"/>
<dbReference type="Gene3D" id="3.30.230.70">
    <property type="entry name" value="GHMP Kinase, N-terminal domain"/>
    <property type="match status" value="1"/>
</dbReference>
<dbReference type="InterPro" id="IPR036345">
    <property type="entry name" value="ExoRNase_PH_dom2_sf"/>
</dbReference>
<dbReference type="PANTHER" id="PTHR11953:SF0">
    <property type="entry name" value="EXOSOME COMPLEX COMPONENT RRP41"/>
    <property type="match status" value="1"/>
</dbReference>
<organism evidence="4 5">
    <name type="scientific">Rhizopus stolonifer</name>
    <name type="common">Rhizopus nigricans</name>
    <dbReference type="NCBI Taxonomy" id="4846"/>
    <lineage>
        <taxon>Eukaryota</taxon>
        <taxon>Fungi</taxon>
        <taxon>Fungi incertae sedis</taxon>
        <taxon>Mucoromycota</taxon>
        <taxon>Mucoromycotina</taxon>
        <taxon>Mucoromycetes</taxon>
        <taxon>Mucorales</taxon>
        <taxon>Mucorineae</taxon>
        <taxon>Rhizopodaceae</taxon>
        <taxon>Rhizopus</taxon>
    </lineage>
</organism>
<protein>
    <submittedName>
        <fullName evidence="4">Exosome complex component RRP41</fullName>
    </submittedName>
</protein>
<sequence length="151" mass="16538">RSLEVAAFVRQTFEPIILTSQFPKSQIDIYLQVFQNDGGLLQSCINAATMALVDAGIPMLDYVCACSAGCIDKVPVLDLNNLEESSDTPELTVAILPRTGKVNLVELESRLHIEKLASVTELATEGCMHIHSVLDSVIRKNTEHLMSRLNA</sequence>
<dbReference type="Proteomes" id="UP000253551">
    <property type="component" value="Unassembled WGS sequence"/>
</dbReference>
<dbReference type="GO" id="GO:0000176">
    <property type="term" value="C:nuclear exosome (RNase complex)"/>
    <property type="evidence" value="ECO:0007669"/>
    <property type="project" value="UniProtKB-ARBA"/>
</dbReference>
<dbReference type="Pfam" id="PF03725">
    <property type="entry name" value="RNase_PH_C"/>
    <property type="match status" value="1"/>
</dbReference>
<dbReference type="GO" id="GO:0034475">
    <property type="term" value="P:U4 snRNA 3'-end processing"/>
    <property type="evidence" value="ECO:0007669"/>
    <property type="project" value="TreeGrafter"/>
</dbReference>
<dbReference type="GO" id="GO:0005730">
    <property type="term" value="C:nucleolus"/>
    <property type="evidence" value="ECO:0007669"/>
    <property type="project" value="TreeGrafter"/>
</dbReference>
<evidence type="ECO:0000256" key="1">
    <source>
        <dbReference type="ARBA" id="ARBA00006678"/>
    </source>
</evidence>
<proteinExistence type="inferred from homology"/>
<dbReference type="InterPro" id="IPR001247">
    <property type="entry name" value="ExoRNase_PH_dom1"/>
</dbReference>
<evidence type="ECO:0000313" key="5">
    <source>
        <dbReference type="Proteomes" id="UP000253551"/>
    </source>
</evidence>
<evidence type="ECO:0000259" key="2">
    <source>
        <dbReference type="Pfam" id="PF01138"/>
    </source>
</evidence>
<gene>
    <name evidence="4" type="primary">EXOSC4_1</name>
    <name evidence="4" type="ORF">CU098_000977</name>
</gene>
<dbReference type="InterPro" id="IPR020568">
    <property type="entry name" value="Ribosomal_Su5_D2-typ_SF"/>
</dbReference>
<accession>A0A367KSR6</accession>
<dbReference type="InterPro" id="IPR015847">
    <property type="entry name" value="ExoRNase_PH_dom2"/>
</dbReference>
<dbReference type="InterPro" id="IPR050080">
    <property type="entry name" value="RNase_PH"/>
</dbReference>
<dbReference type="SUPFAM" id="SSF55666">
    <property type="entry name" value="Ribonuclease PH domain 2-like"/>
    <property type="match status" value="1"/>
</dbReference>
<dbReference type="SUPFAM" id="SSF54211">
    <property type="entry name" value="Ribosomal protein S5 domain 2-like"/>
    <property type="match status" value="1"/>
</dbReference>
<keyword evidence="5" id="KW-1185">Reference proteome</keyword>